<evidence type="ECO:0000313" key="1">
    <source>
        <dbReference type="EMBL" id="GMN69707.1"/>
    </source>
</evidence>
<proteinExistence type="predicted"/>
<protein>
    <submittedName>
        <fullName evidence="1">Uncharacterized protein</fullName>
    </submittedName>
</protein>
<comment type="caution">
    <text evidence="1">The sequence shown here is derived from an EMBL/GenBank/DDBJ whole genome shotgun (WGS) entry which is preliminary data.</text>
</comment>
<organism evidence="1 3">
    <name type="scientific">Ficus carica</name>
    <name type="common">Common fig</name>
    <dbReference type="NCBI Taxonomy" id="3494"/>
    <lineage>
        <taxon>Eukaryota</taxon>
        <taxon>Viridiplantae</taxon>
        <taxon>Streptophyta</taxon>
        <taxon>Embryophyta</taxon>
        <taxon>Tracheophyta</taxon>
        <taxon>Spermatophyta</taxon>
        <taxon>Magnoliopsida</taxon>
        <taxon>eudicotyledons</taxon>
        <taxon>Gunneridae</taxon>
        <taxon>Pentapetalae</taxon>
        <taxon>rosids</taxon>
        <taxon>fabids</taxon>
        <taxon>Rosales</taxon>
        <taxon>Moraceae</taxon>
        <taxon>Ficeae</taxon>
        <taxon>Ficus</taxon>
    </lineage>
</organism>
<reference evidence="1" key="1">
    <citation type="submission" date="2023-07" db="EMBL/GenBank/DDBJ databases">
        <title>draft genome sequence of fig (Ficus carica).</title>
        <authorList>
            <person name="Takahashi T."/>
            <person name="Nishimura K."/>
        </authorList>
    </citation>
    <scope>NUCLEOTIDE SEQUENCE</scope>
</reference>
<dbReference type="EMBL" id="BTGU01000913">
    <property type="protein sequence ID" value="GMN69712.1"/>
    <property type="molecule type" value="Genomic_DNA"/>
</dbReference>
<gene>
    <name evidence="1" type="ORF">TIFTF001_038753</name>
    <name evidence="2" type="ORF">TIFTF001_038758</name>
</gene>
<sequence length="115" mass="12219">MSNGDGEISAHKISLKGLAIGLIHARQLTGQGAGVMGEDHGQDLCGLELAHSSHLGLISREQRREICWGAPGLAALTRAGLELEFRPETRTGLELELAVGVTGAWARFMGLSWCT</sequence>
<dbReference type="AlphaFoldDB" id="A0AA88E7V5"/>
<evidence type="ECO:0000313" key="2">
    <source>
        <dbReference type="EMBL" id="GMN69712.1"/>
    </source>
</evidence>
<keyword evidence="3" id="KW-1185">Reference proteome</keyword>
<dbReference type="EMBL" id="BTGU01000912">
    <property type="protein sequence ID" value="GMN69707.1"/>
    <property type="molecule type" value="Genomic_DNA"/>
</dbReference>
<dbReference type="Proteomes" id="UP001187192">
    <property type="component" value="Unassembled WGS sequence"/>
</dbReference>
<evidence type="ECO:0000313" key="3">
    <source>
        <dbReference type="Proteomes" id="UP001187192"/>
    </source>
</evidence>
<name>A0AA88E7V5_FICCA</name>
<accession>A0AA88E7V5</accession>